<gene>
    <name evidence="3" type="ORF">HPA02_08300</name>
</gene>
<keyword evidence="4" id="KW-1185">Reference proteome</keyword>
<proteinExistence type="predicted"/>
<feature type="region of interest" description="Disordered" evidence="2">
    <location>
        <begin position="713"/>
        <end position="759"/>
    </location>
</feature>
<dbReference type="EMBL" id="BJUK01000007">
    <property type="protein sequence ID" value="GEK46547.1"/>
    <property type="molecule type" value="Genomic_DNA"/>
</dbReference>
<keyword evidence="1" id="KW-0175">Coiled coil</keyword>
<dbReference type="Pfam" id="PF23899">
    <property type="entry name" value="SU10_portal"/>
    <property type="match status" value="1"/>
</dbReference>
<comment type="caution">
    <text evidence="3">The sequence shown here is derived from an EMBL/GenBank/DDBJ whole genome shotgun (WGS) entry which is preliminary data.</text>
</comment>
<dbReference type="RefSeq" id="WP_146801827.1">
    <property type="nucleotide sequence ID" value="NZ_BJUK01000007.1"/>
</dbReference>
<feature type="coiled-coil region" evidence="1">
    <location>
        <begin position="629"/>
        <end position="665"/>
    </location>
</feature>
<evidence type="ECO:0000256" key="1">
    <source>
        <dbReference type="SAM" id="Coils"/>
    </source>
</evidence>
<feature type="compositionally biased region" description="Gly residues" evidence="2">
    <location>
        <begin position="718"/>
        <end position="746"/>
    </location>
</feature>
<evidence type="ECO:0000256" key="2">
    <source>
        <dbReference type="SAM" id="MobiDB-lite"/>
    </source>
</evidence>
<protein>
    <recommendedName>
        <fullName evidence="5">Portal protein</fullName>
    </recommendedName>
</protein>
<evidence type="ECO:0008006" key="5">
    <source>
        <dbReference type="Google" id="ProtNLM"/>
    </source>
</evidence>
<dbReference type="InterPro" id="IPR056909">
    <property type="entry name" value="SU10_portal"/>
</dbReference>
<dbReference type="Proteomes" id="UP000321275">
    <property type="component" value="Unassembled WGS sequence"/>
</dbReference>
<dbReference type="AlphaFoldDB" id="A0A510X715"/>
<dbReference type="OrthoDB" id="6105065at2"/>
<sequence length="759" mass="84313">MASLGLLQYRSAADLQADEQAEAQRIRDEQERRRQLVESSLGAHIRRSWESAKMAKQEVEYRLLDCLRRRKGEYDPDKLTAIRKEGGAEIYMMLTATKCRAAAAWIRDIMMPANEKPWGLDPTPVAEVPDAYLRPLAAQIQAQAQQMQQQGQPVDMAALVEQAREQIRQAVQEKADDAAKRHEDVIEDQLAEGGWDEAFEAFIDDFVTYPAAFLRAPILRRVPTLAWLEGWQPIKTETIRPEFERVSPFDLYPSPDATSVDDGAYLIERARFTRGQLNQLMGIGQGSGYNDEAIRRVLEQYGQGGLRDWLWTDGERAELEGRGHEWLTPGDTIDGLIYSGGAQGVTLLQWGVSPDEIEDPLAEYEIEAILIGQHVIRVRINRDPLERRPYHKASFQPVPGSFWGQAIPELMADIQDVCNATARSLVNNLAISSGPQVEVYEDRLQPSEDPTDIYPWKIWRTKDSAVTGNNRALNFFQPQSNAAELLSVYDQFERRADDATNIPRYIYGNERIGGAGNTASGLSMLMESANKGIKDAIRHIDRGVLRRVIGALWLHNMQFSDDQSIKGDVNVVARGSSAMLIREQTHQLREQFLQLTANDYDMGIIGHDGRRKLLDSIAEKLDMPGLIPSEEQMQQNLASQQEAQQAQAKIEQAKAQAEIAEKQARAQKYGADAGQVQADVVQTQTETEAARQMAPLEAQKLLAEIAKLIAETRRSTDGGAGLEGAGPAGRIPGGAAPGGAAQGRAGGVPRQPGEVPRQR</sequence>
<evidence type="ECO:0000313" key="3">
    <source>
        <dbReference type="EMBL" id="GEK46547.1"/>
    </source>
</evidence>
<reference evidence="3 4" key="1">
    <citation type="submission" date="2019-07" db="EMBL/GenBank/DDBJ databases">
        <title>Whole genome shotgun sequence of Halomonas pacifica NBRC 102220.</title>
        <authorList>
            <person name="Hosoyama A."/>
            <person name="Uohara A."/>
            <person name="Ohji S."/>
            <person name="Ichikawa N."/>
        </authorList>
    </citation>
    <scope>NUCLEOTIDE SEQUENCE [LARGE SCALE GENOMIC DNA]</scope>
    <source>
        <strain evidence="3 4">NBRC 102220</strain>
    </source>
</reference>
<evidence type="ECO:0000313" key="4">
    <source>
        <dbReference type="Proteomes" id="UP000321275"/>
    </source>
</evidence>
<organism evidence="3 4">
    <name type="scientific">Bisbaumannia pacifica</name>
    <dbReference type="NCBI Taxonomy" id="77098"/>
    <lineage>
        <taxon>Bacteria</taxon>
        <taxon>Pseudomonadati</taxon>
        <taxon>Pseudomonadota</taxon>
        <taxon>Gammaproteobacteria</taxon>
        <taxon>Oceanospirillales</taxon>
        <taxon>Halomonadaceae</taxon>
        <taxon>Bisbaumannia</taxon>
    </lineage>
</organism>
<name>A0A510X715_9GAMM</name>
<accession>A0A510X715</accession>